<evidence type="ECO:0000313" key="3">
    <source>
        <dbReference type="Proteomes" id="UP001369815"/>
    </source>
</evidence>
<evidence type="ECO:0000313" key="2">
    <source>
        <dbReference type="EMBL" id="KAK6954637.1"/>
    </source>
</evidence>
<sequence>MSVNSANYVATHLEASQAGPLMVGRTVSQYMRAGVAALHLEDQVQSKRCGHLMNKELVSEDEFISRIRAAVQAREKEKGDIVVIARTDALETLGYDAARDRLRKAVKAGADVAFLEGIQTKEQGKKICEDMAPTPCLFNCVPGGISPVLSVQEAQGLGYRMMILPAFALGPVYEAVAEAARVLRNTGISVEPKTKANPRDIFNMCGLTECIAFDLAAGGKSFSKGV</sequence>
<dbReference type="Pfam" id="PF13714">
    <property type="entry name" value="PEP_mutase"/>
    <property type="match status" value="1"/>
</dbReference>
<dbReference type="AlphaFoldDB" id="A0AAX6MQG3"/>
<reference evidence="2 3" key="1">
    <citation type="journal article" date="2024" name="Front Chem Biol">
        <title>Unveiling the potential of Daldinia eschscholtzii MFLUCC 19-0629 through bioactivity and bioinformatics studies for enhanced sustainable agriculture production.</title>
        <authorList>
            <person name="Brooks S."/>
            <person name="Weaver J.A."/>
            <person name="Klomchit A."/>
            <person name="Alharthi S.A."/>
            <person name="Onlamun T."/>
            <person name="Nurani R."/>
            <person name="Vong T.K."/>
            <person name="Alberti F."/>
            <person name="Greco C."/>
        </authorList>
    </citation>
    <scope>NUCLEOTIDE SEQUENCE [LARGE SCALE GENOMIC DNA]</scope>
    <source>
        <strain evidence="2">MFLUCC 19-0629</strain>
    </source>
</reference>
<gene>
    <name evidence="2" type="ORF">Daesc_004604</name>
</gene>
<dbReference type="SUPFAM" id="SSF51621">
    <property type="entry name" value="Phosphoenolpyruvate/pyruvate domain"/>
    <property type="match status" value="1"/>
</dbReference>
<keyword evidence="3" id="KW-1185">Reference proteome</keyword>
<dbReference type="InterPro" id="IPR039556">
    <property type="entry name" value="ICL/PEPM"/>
</dbReference>
<dbReference type="PANTHER" id="PTHR42905:SF2">
    <property type="entry name" value="PHOSPHOENOLPYRUVATE CARBOXYLASE FAMILY PROTEIN"/>
    <property type="match status" value="1"/>
</dbReference>
<dbReference type="Proteomes" id="UP001369815">
    <property type="component" value="Unassembled WGS sequence"/>
</dbReference>
<protein>
    <submittedName>
        <fullName evidence="2">Uncharacterized protein</fullName>
    </submittedName>
</protein>
<proteinExistence type="predicted"/>
<comment type="caution">
    <text evidence="2">The sequence shown here is derived from an EMBL/GenBank/DDBJ whole genome shotgun (WGS) entry which is preliminary data.</text>
</comment>
<dbReference type="EMBL" id="JBANMG010000004">
    <property type="protein sequence ID" value="KAK6954637.1"/>
    <property type="molecule type" value="Genomic_DNA"/>
</dbReference>
<organism evidence="2 3">
    <name type="scientific">Daldinia eschscholtzii</name>
    <dbReference type="NCBI Taxonomy" id="292717"/>
    <lineage>
        <taxon>Eukaryota</taxon>
        <taxon>Fungi</taxon>
        <taxon>Dikarya</taxon>
        <taxon>Ascomycota</taxon>
        <taxon>Pezizomycotina</taxon>
        <taxon>Sordariomycetes</taxon>
        <taxon>Xylariomycetidae</taxon>
        <taxon>Xylariales</taxon>
        <taxon>Hypoxylaceae</taxon>
        <taxon>Daldinia</taxon>
    </lineage>
</organism>
<dbReference type="PANTHER" id="PTHR42905">
    <property type="entry name" value="PHOSPHOENOLPYRUVATE CARBOXYLASE"/>
    <property type="match status" value="1"/>
</dbReference>
<name>A0AAX6MQG3_9PEZI</name>
<dbReference type="CDD" id="cd00377">
    <property type="entry name" value="ICL_PEPM"/>
    <property type="match status" value="1"/>
</dbReference>
<dbReference type="PROSITE" id="PS00161">
    <property type="entry name" value="ISOCITRATE_LYASE"/>
    <property type="match status" value="1"/>
</dbReference>
<dbReference type="Gene3D" id="3.20.20.60">
    <property type="entry name" value="Phosphoenolpyruvate-binding domains"/>
    <property type="match status" value="1"/>
</dbReference>
<dbReference type="GO" id="GO:0046421">
    <property type="term" value="F:methylisocitrate lyase activity"/>
    <property type="evidence" value="ECO:0007669"/>
    <property type="project" value="UniProtKB-EC"/>
</dbReference>
<evidence type="ECO:0000256" key="1">
    <source>
        <dbReference type="ARBA" id="ARBA00001050"/>
    </source>
</evidence>
<accession>A0AAX6MQG3</accession>
<dbReference type="InterPro" id="IPR018523">
    <property type="entry name" value="Isocitrate_lyase_ph_CS"/>
</dbReference>
<dbReference type="InterPro" id="IPR015813">
    <property type="entry name" value="Pyrv/PenolPyrv_kinase-like_dom"/>
</dbReference>
<comment type="catalytic activity">
    <reaction evidence="1">
        <text>(2S,3R)-3-hydroxybutane-1,2,3-tricarboxylate = pyruvate + succinate</text>
        <dbReference type="Rhea" id="RHEA:16809"/>
        <dbReference type="ChEBI" id="CHEBI:15361"/>
        <dbReference type="ChEBI" id="CHEBI:30031"/>
        <dbReference type="ChEBI" id="CHEBI:57429"/>
        <dbReference type="EC" id="4.1.3.30"/>
    </reaction>
</comment>
<dbReference type="InterPro" id="IPR040442">
    <property type="entry name" value="Pyrv_kinase-like_dom_sf"/>
</dbReference>